<evidence type="ECO:0000313" key="2">
    <source>
        <dbReference type="Proteomes" id="UP000265916"/>
    </source>
</evidence>
<sequence>MNHNSDLKLRKIYIDQIKEKYDRLCNLEFLHEHLGEQFAQACDAYNTMISRKQFFIASQNAANPEAQTQTKAQKDPEQVVIDLAARALANDFIKSNTSIKDGDLQELIEAQSSNLVKVKQAFTIEYDSPVGENYLNTKMATRKYAGLRLPSSFRKNNFSFNSSKFYACDTLNQEEYDFMRNIIDNRILPTNQSELQFLNYNTLRFYVTEAYTFLKVYHLLSLQFHKFLLSAIELIKNPDWLTSEYFGDNVKLVSLSLKYPKLSQDELESLLYLRKDFKERAKDKESDQFVVATSKFYDECGFNILLNDNGCLGVFPIEFYVNLLKDDLTQTQQKLKKYVNSLGSKNGTINTARRDYYIHELLDNYLYSVVDITGENANKLPEIIAKQEKTKILPPLIIGGLEQINGGLFLGKDDFTAVGLNYHYSAEYGWNILINTAKHECGHYLDHYVNRLKHDYHDIHKQYALGHSGAWRYLSYFCFGSLPQEFDPNLGTLSFVAQLEQDNKYLMYESPHSLNELKVVPNDGSYLGAKSETVALEQEFDKRLLKSYKNAYKNQRGLGNLETKASMRQNNLILINGPYLITSASSLIDARLDKTDPLPVVHSKKM</sequence>
<proteinExistence type="predicted"/>
<reference evidence="1 2" key="1">
    <citation type="submission" date="2017-08" db="EMBL/GenBank/DDBJ databases">
        <title>Reclassification of Bisgaard taxon 37 and 44.</title>
        <authorList>
            <person name="Christensen H."/>
        </authorList>
    </citation>
    <scope>NUCLEOTIDE SEQUENCE [LARGE SCALE GENOMIC DNA]</scope>
    <source>
        <strain evidence="1 2">111</strain>
    </source>
</reference>
<dbReference type="AlphaFoldDB" id="A0A3A1YDW4"/>
<dbReference type="Proteomes" id="UP000265916">
    <property type="component" value="Unassembled WGS sequence"/>
</dbReference>
<protein>
    <submittedName>
        <fullName evidence="1">Uncharacterized protein</fullName>
    </submittedName>
</protein>
<accession>A0A3A1YDW4</accession>
<gene>
    <name evidence="1" type="ORF">CKF58_06415</name>
</gene>
<evidence type="ECO:0000313" key="1">
    <source>
        <dbReference type="EMBL" id="RIY35855.1"/>
    </source>
</evidence>
<keyword evidence="2" id="KW-1185">Reference proteome</keyword>
<name>A0A3A1YDW4_9GAMM</name>
<comment type="caution">
    <text evidence="1">The sequence shown here is derived from an EMBL/GenBank/DDBJ whole genome shotgun (WGS) entry which is preliminary data.</text>
</comment>
<organism evidence="1 2">
    <name type="scientific">Psittacicella hinzii</name>
    <dbReference type="NCBI Taxonomy" id="2028575"/>
    <lineage>
        <taxon>Bacteria</taxon>
        <taxon>Pseudomonadati</taxon>
        <taxon>Pseudomonadota</taxon>
        <taxon>Gammaproteobacteria</taxon>
        <taxon>Pasteurellales</taxon>
        <taxon>Psittacicellaceae</taxon>
        <taxon>Psittacicella</taxon>
    </lineage>
</organism>
<dbReference type="EMBL" id="NRJG01000121">
    <property type="protein sequence ID" value="RIY35855.1"/>
    <property type="molecule type" value="Genomic_DNA"/>
</dbReference>